<name>U3PDJ2_9CAUD</name>
<sequence>MYEFVKTVYVAGVAPERDYRTEFQIGRTKCGRGRRVLWIEQADHSGSSDDGLDTVILDAESIPALEEAIRKFKEGA</sequence>
<evidence type="ECO:0000313" key="2">
    <source>
        <dbReference type="Proteomes" id="UP000016892"/>
    </source>
</evidence>
<keyword evidence="2" id="KW-1185">Reference proteome</keyword>
<dbReference type="EMBL" id="KC853746">
    <property type="protein sequence ID" value="AGW43596.1"/>
    <property type="molecule type" value="Genomic_DNA"/>
</dbReference>
<organism evidence="1 2">
    <name type="scientific">Burkholderia phage JG068</name>
    <dbReference type="NCBI Taxonomy" id="1401297"/>
    <lineage>
        <taxon>Viruses</taxon>
        <taxon>Duplodnaviria</taxon>
        <taxon>Heunggongvirae</taxon>
        <taxon>Uroviricota</taxon>
        <taxon>Caudoviricetes</taxon>
        <taxon>Autographivirales</taxon>
        <taxon>Autonotataviridae</taxon>
        <taxon>Mguuvirus</taxon>
        <taxon>Mguuvirus JG068</taxon>
    </lineage>
</organism>
<gene>
    <name evidence="1" type="ORF">JG068_014</name>
</gene>
<dbReference type="GeneID" id="17699692"/>
<dbReference type="Proteomes" id="UP000016892">
    <property type="component" value="Segment"/>
</dbReference>
<proteinExistence type="predicted"/>
<dbReference type="RefSeq" id="YP_008853853.1">
    <property type="nucleotide sequence ID" value="NC_022916.1"/>
</dbReference>
<protein>
    <submittedName>
        <fullName evidence="1">Uncharacterized protein</fullName>
    </submittedName>
</protein>
<evidence type="ECO:0000313" key="1">
    <source>
        <dbReference type="EMBL" id="AGW43596.1"/>
    </source>
</evidence>
<dbReference type="KEGG" id="vg:17699692"/>
<accession>U3PDJ2</accession>
<reference evidence="1 2" key="1">
    <citation type="journal article" date="2013" name="BMC Genomics">
        <title>Genomic characterization of JG068, a novel virulent podovirus active against Burkholderia cenocepacia.</title>
        <authorList>
            <person name="Lynch K.H."/>
            <person name="Abdu A.H."/>
            <person name="Schobert M."/>
            <person name="Dennis J.J."/>
        </authorList>
    </citation>
    <scope>NUCLEOTIDE SEQUENCE [LARGE SCALE GENOMIC DNA]</scope>
</reference>